<dbReference type="EMBL" id="CP011074">
    <property type="protein sequence ID" value="AKF93871.1"/>
    <property type="molecule type" value="Genomic_DNA"/>
</dbReference>
<proteinExistence type="predicted"/>
<organism evidence="1">
    <name type="scientific">Brevibacillus laterosporus</name>
    <name type="common">Bacillus laterosporus</name>
    <dbReference type="NCBI Taxonomy" id="1465"/>
    <lineage>
        <taxon>Bacteria</taxon>
        <taxon>Bacillati</taxon>
        <taxon>Bacillota</taxon>
        <taxon>Bacilli</taxon>
        <taxon>Bacillales</taxon>
        <taxon>Paenibacillaceae</taxon>
        <taxon>Brevibacillus</taxon>
    </lineage>
</organism>
<name>A0A0F6XZJ2_BRELA</name>
<sequence>MLLFIKKATYAEKLAQHTSLSHKCRFFRKETGPITINSISKEESRPQSSMTKRIDYPFVFAGLD</sequence>
<gene>
    <name evidence="1" type="ORF">EX87_09640</name>
</gene>
<dbReference type="AlphaFoldDB" id="A0A0F6XZJ2"/>
<accession>A0A0F6XZJ2</accession>
<reference evidence="1" key="1">
    <citation type="submission" date="2015-03" db="EMBL/GenBank/DDBJ databases">
        <title>MIGS Cultured Bacterial/Archaeal sample from Brevibacillus laterosporus.</title>
        <authorList>
            <person name="Zeng D."/>
            <person name="Zhu L."/>
            <person name="Dong G."/>
            <person name="Ye W."/>
            <person name="Ren D."/>
            <person name="Wu L."/>
            <person name="Xu J."/>
            <person name="Li G."/>
            <person name="Guo L."/>
        </authorList>
    </citation>
    <scope>NUCLEOTIDE SEQUENCE</scope>
    <source>
        <strain evidence="1">B9</strain>
    </source>
</reference>
<protein>
    <submittedName>
        <fullName evidence="1">Uncharacterized protein</fullName>
    </submittedName>
</protein>
<evidence type="ECO:0000313" key="1">
    <source>
        <dbReference type="EMBL" id="AKF93871.1"/>
    </source>
</evidence>